<protein>
    <submittedName>
        <fullName evidence="1">Uncharacterized protein</fullName>
    </submittedName>
</protein>
<gene>
    <name evidence="1" type="ORF">Taro_051619</name>
</gene>
<keyword evidence="2" id="KW-1185">Reference proteome</keyword>
<dbReference type="AlphaFoldDB" id="A0A843XHA4"/>
<evidence type="ECO:0000313" key="1">
    <source>
        <dbReference type="EMBL" id="MQM18623.1"/>
    </source>
</evidence>
<comment type="caution">
    <text evidence="1">The sequence shown here is derived from an EMBL/GenBank/DDBJ whole genome shotgun (WGS) entry which is preliminary data.</text>
</comment>
<dbReference type="EMBL" id="NMUH01008327">
    <property type="protein sequence ID" value="MQM18623.1"/>
    <property type="molecule type" value="Genomic_DNA"/>
</dbReference>
<reference evidence="1" key="1">
    <citation type="submission" date="2017-07" db="EMBL/GenBank/DDBJ databases">
        <title>Taro Niue Genome Assembly and Annotation.</title>
        <authorList>
            <person name="Atibalentja N."/>
            <person name="Keating K."/>
            <person name="Fields C.J."/>
        </authorList>
    </citation>
    <scope>NUCLEOTIDE SEQUENCE</scope>
    <source>
        <strain evidence="1">Niue_2</strain>
        <tissue evidence="1">Leaf</tissue>
    </source>
</reference>
<name>A0A843XHA4_COLES</name>
<organism evidence="1 2">
    <name type="scientific">Colocasia esculenta</name>
    <name type="common">Wild taro</name>
    <name type="synonym">Arum esculentum</name>
    <dbReference type="NCBI Taxonomy" id="4460"/>
    <lineage>
        <taxon>Eukaryota</taxon>
        <taxon>Viridiplantae</taxon>
        <taxon>Streptophyta</taxon>
        <taxon>Embryophyta</taxon>
        <taxon>Tracheophyta</taxon>
        <taxon>Spermatophyta</taxon>
        <taxon>Magnoliopsida</taxon>
        <taxon>Liliopsida</taxon>
        <taxon>Araceae</taxon>
        <taxon>Aroideae</taxon>
        <taxon>Colocasieae</taxon>
        <taxon>Colocasia</taxon>
    </lineage>
</organism>
<accession>A0A843XHA4</accession>
<dbReference type="Proteomes" id="UP000652761">
    <property type="component" value="Unassembled WGS sequence"/>
</dbReference>
<proteinExistence type="predicted"/>
<evidence type="ECO:0000313" key="2">
    <source>
        <dbReference type="Proteomes" id="UP000652761"/>
    </source>
</evidence>
<sequence>MGGCRLHTPDVSKPPSARHLVCMQTSTLNGGNMNTTTRAVAFRTRRIPLSRSQAENLPFWKFYNYLSTAVQKSVDRRTSDRTSGCWTVWICRQIPCICRQIHTEPDNLNSVCSHLSTAPSWLSTGNTDGDDV</sequence>